<dbReference type="AlphaFoldDB" id="A0A239CCD5"/>
<reference evidence="1 2" key="1">
    <citation type="submission" date="2017-06" db="EMBL/GenBank/DDBJ databases">
        <authorList>
            <person name="Kim H.J."/>
            <person name="Triplett B.A."/>
        </authorList>
    </citation>
    <scope>NUCLEOTIDE SEQUENCE [LARGE SCALE GENOMIC DNA]</scope>
    <source>
        <strain evidence="1 2">CGMCC 4.2132</strain>
    </source>
</reference>
<evidence type="ECO:0000313" key="2">
    <source>
        <dbReference type="Proteomes" id="UP000198282"/>
    </source>
</evidence>
<organism evidence="1 2">
    <name type="scientific">Streptosporangium subroseum</name>
    <dbReference type="NCBI Taxonomy" id="106412"/>
    <lineage>
        <taxon>Bacteria</taxon>
        <taxon>Bacillati</taxon>
        <taxon>Actinomycetota</taxon>
        <taxon>Actinomycetes</taxon>
        <taxon>Streptosporangiales</taxon>
        <taxon>Streptosporangiaceae</taxon>
        <taxon>Streptosporangium</taxon>
    </lineage>
</organism>
<dbReference type="Proteomes" id="UP000198282">
    <property type="component" value="Unassembled WGS sequence"/>
</dbReference>
<proteinExistence type="predicted"/>
<dbReference type="EMBL" id="FZOD01000005">
    <property type="protein sequence ID" value="SNS17770.1"/>
    <property type="molecule type" value="Genomic_DNA"/>
</dbReference>
<gene>
    <name evidence="1" type="ORF">SAMN05216276_1005122</name>
</gene>
<evidence type="ECO:0000313" key="1">
    <source>
        <dbReference type="EMBL" id="SNS17770.1"/>
    </source>
</evidence>
<protein>
    <submittedName>
        <fullName evidence="1">Uncharacterized protein</fullName>
    </submittedName>
</protein>
<accession>A0A239CCD5</accession>
<name>A0A239CCD5_9ACTN</name>
<keyword evidence="2" id="KW-1185">Reference proteome</keyword>
<sequence>MRAVPPDLVPGEALRELRDWNRLLAEVSWHESIYWVLRSPQNIKAYRDLAHKAHLINYFMFQIHDWLLIHQHELVKDILVPFHCPKCTYRIHPPEMMAEI</sequence>